<keyword evidence="2" id="KW-1185">Reference proteome</keyword>
<accession>A0A7U3SQ25</accession>
<dbReference type="EMBL" id="CP064939">
    <property type="protein sequence ID" value="QPH37856.1"/>
    <property type="molecule type" value="Genomic_DNA"/>
</dbReference>
<reference evidence="1 2" key="1">
    <citation type="submission" date="2020-11" db="EMBL/GenBank/DDBJ databases">
        <title>Pedobacter endophytica, an endophytic bacteria isolated form Carex pumila.</title>
        <authorList>
            <person name="Peng Y."/>
            <person name="Jiang L."/>
            <person name="Lee J."/>
        </authorList>
    </citation>
    <scope>NUCLEOTIDE SEQUENCE [LARGE SCALE GENOMIC DNA]</scope>
    <source>
        <strain evidence="1 2">JBR3-12</strain>
    </source>
</reference>
<name>A0A7U3SQ25_9SPHI</name>
<dbReference type="AlphaFoldDB" id="A0A7U3SQ25"/>
<proteinExistence type="predicted"/>
<gene>
    <name evidence="1" type="ORF">IZT61_12115</name>
</gene>
<evidence type="ECO:0000313" key="2">
    <source>
        <dbReference type="Proteomes" id="UP000594759"/>
    </source>
</evidence>
<dbReference type="Proteomes" id="UP000594759">
    <property type="component" value="Chromosome"/>
</dbReference>
<organism evidence="1 2">
    <name type="scientific">Pedobacter endophyticus</name>
    <dbReference type="NCBI Taxonomy" id="2789740"/>
    <lineage>
        <taxon>Bacteria</taxon>
        <taxon>Pseudomonadati</taxon>
        <taxon>Bacteroidota</taxon>
        <taxon>Sphingobacteriia</taxon>
        <taxon>Sphingobacteriales</taxon>
        <taxon>Sphingobacteriaceae</taxon>
        <taxon>Pedobacter</taxon>
    </lineage>
</organism>
<evidence type="ECO:0000313" key="1">
    <source>
        <dbReference type="EMBL" id="QPH37856.1"/>
    </source>
</evidence>
<protein>
    <submittedName>
        <fullName evidence="1">Uncharacterized protein</fullName>
    </submittedName>
</protein>
<dbReference type="RefSeq" id="WP_196097168.1">
    <property type="nucleotide sequence ID" value="NZ_CP064939.1"/>
</dbReference>
<dbReference type="KEGG" id="pex:IZT61_12115"/>
<sequence length="128" mass="14614">MQVNRNIINGILKEAHSTEVDYKSSSNLIPLNEGINKVVEHIHTAFDQSITKYSTVDKLNTGNAVYKNIDRYLKTDNHDGQFIQFSKTSLSDLALLIKREEKYINKKAVLYNSRKLVSFKGKKNLPTV</sequence>